<feature type="binding site" evidence="12">
    <location>
        <position position="158"/>
    </location>
    <ligand>
        <name>NAD(+)</name>
        <dbReference type="ChEBI" id="CHEBI:57540"/>
    </ligand>
</feature>
<dbReference type="InterPro" id="IPR001732">
    <property type="entry name" value="UDP-Glc/GDP-Man_DH_N"/>
</dbReference>
<protein>
    <recommendedName>
        <fullName evidence="4 9">UDP-glucose 6-dehydrogenase</fullName>
        <ecNumber evidence="3 9">1.1.1.22</ecNumber>
    </recommendedName>
</protein>
<evidence type="ECO:0000256" key="11">
    <source>
        <dbReference type="PIRSR" id="PIRSR500134-2"/>
    </source>
</evidence>
<proteinExistence type="inferred from homology"/>
<dbReference type="SUPFAM" id="SSF48179">
    <property type="entry name" value="6-phosphogluconate dehydrogenase C-terminal domain-like"/>
    <property type="match status" value="1"/>
</dbReference>
<comment type="pathway">
    <text evidence="1">Nucleotide-sugar biosynthesis; UDP-alpha-D-glucuronate biosynthesis; UDP-alpha-D-glucuronate from UDP-alpha-D-glucose: step 1/1.</text>
</comment>
<feature type="domain" description="UDP-glucose/GDP-mannose dehydrogenase C-terminal" evidence="13">
    <location>
        <begin position="320"/>
        <end position="424"/>
    </location>
</feature>
<evidence type="ECO:0000256" key="4">
    <source>
        <dbReference type="ARBA" id="ARBA00015132"/>
    </source>
</evidence>
<sequence>MKVTIFGTGYVGLVTGACLAEMGNHVVCVDIDAGKVERLKQGDVPIYEPGLEPMVKRNREEGRLDFTTDAAPAIAHGDILFIAVGTPPDEDGSADLKYVLAVANTIGDNLDRYAIVVNKSTVPVGTADRVRAAVAARLKARDSQVEFDVVSNPEFLKEGDAVEDCLRPDRIIVGASSPRAVALLRKLYAPFNRNHDRMVVMDERSAELTKYAANAMLATKISFMNEIANIAERVGADVELVRQGIGSDPRIGYHFIYPGAGYGGSCFPKDVQALGRTAHANGYDAVLLNAVEAVNDAQKAKLFELISRHFGGDLKGKTVAVWGLAFKPNTDDMREASSRRLMEQLWNAGATVRACDPEAADETRRIYGERADLVLCDRPYEALEGADVLAIVTEWKAFRSPDFARVRGLLKTPAIFDGRNLYDPVAVEDAGLAYYGIGRGRSLRDAT</sequence>
<evidence type="ECO:0000256" key="12">
    <source>
        <dbReference type="PIRSR" id="PIRSR500134-3"/>
    </source>
</evidence>
<evidence type="ECO:0000313" key="14">
    <source>
        <dbReference type="EMBL" id="TCV97491.1"/>
    </source>
</evidence>
<feature type="binding site" evidence="11">
    <location>
        <position position="263"/>
    </location>
    <ligand>
        <name>substrate</name>
    </ligand>
</feature>
<keyword evidence="5 9" id="KW-0560">Oxidoreductase</keyword>
<comment type="function">
    <text evidence="8">Catalyzes the conversion of UDP-glucose into UDP-glucuronate, one of the precursors of teichuronic acid.</text>
</comment>
<feature type="binding site" evidence="11">
    <location>
        <begin position="155"/>
        <end position="158"/>
    </location>
    <ligand>
        <name>substrate</name>
    </ligand>
</feature>
<feature type="binding site" evidence="11">
    <location>
        <position position="210"/>
    </location>
    <ligand>
        <name>substrate</name>
    </ligand>
</feature>
<dbReference type="PIRSF" id="PIRSF000124">
    <property type="entry name" value="UDPglc_GDPman_dh"/>
    <property type="match status" value="1"/>
</dbReference>
<dbReference type="InterPro" id="IPR028357">
    <property type="entry name" value="UDPglc_DH_bac"/>
</dbReference>
<evidence type="ECO:0000256" key="10">
    <source>
        <dbReference type="PIRSR" id="PIRSR500134-1"/>
    </source>
</evidence>
<dbReference type="PANTHER" id="PTHR43750">
    <property type="entry name" value="UDP-GLUCOSE 6-DEHYDROGENASE TUAD"/>
    <property type="match status" value="1"/>
</dbReference>
<feature type="binding site" evidence="12">
    <location>
        <position position="30"/>
    </location>
    <ligand>
        <name>NAD(+)</name>
        <dbReference type="ChEBI" id="CHEBI:57540"/>
    </ligand>
</feature>
<dbReference type="SMART" id="SM00984">
    <property type="entry name" value="UDPG_MGDP_dh_C"/>
    <property type="match status" value="1"/>
</dbReference>
<evidence type="ECO:0000256" key="8">
    <source>
        <dbReference type="ARBA" id="ARBA00053241"/>
    </source>
</evidence>
<dbReference type="GO" id="GO:0000271">
    <property type="term" value="P:polysaccharide biosynthetic process"/>
    <property type="evidence" value="ECO:0007669"/>
    <property type="project" value="InterPro"/>
</dbReference>
<comment type="catalytic activity">
    <reaction evidence="7 9">
        <text>UDP-alpha-D-glucose + 2 NAD(+) + H2O = UDP-alpha-D-glucuronate + 2 NADH + 3 H(+)</text>
        <dbReference type="Rhea" id="RHEA:23596"/>
        <dbReference type="ChEBI" id="CHEBI:15377"/>
        <dbReference type="ChEBI" id="CHEBI:15378"/>
        <dbReference type="ChEBI" id="CHEBI:57540"/>
        <dbReference type="ChEBI" id="CHEBI:57945"/>
        <dbReference type="ChEBI" id="CHEBI:58052"/>
        <dbReference type="ChEBI" id="CHEBI:58885"/>
        <dbReference type="EC" id="1.1.1.22"/>
    </reaction>
</comment>
<evidence type="ECO:0000259" key="13">
    <source>
        <dbReference type="SMART" id="SM00984"/>
    </source>
</evidence>
<feature type="binding site" evidence="12">
    <location>
        <position position="121"/>
    </location>
    <ligand>
        <name>NAD(+)</name>
        <dbReference type="ChEBI" id="CHEBI:57540"/>
    </ligand>
</feature>
<feature type="binding site" evidence="12">
    <location>
        <position position="334"/>
    </location>
    <ligand>
        <name>NAD(+)</name>
        <dbReference type="ChEBI" id="CHEBI:57540"/>
    </ligand>
</feature>
<evidence type="ECO:0000256" key="9">
    <source>
        <dbReference type="PIRNR" id="PIRNR000124"/>
    </source>
</evidence>
<evidence type="ECO:0000256" key="6">
    <source>
        <dbReference type="ARBA" id="ARBA00023027"/>
    </source>
</evidence>
<feature type="binding site" evidence="12">
    <location>
        <position position="269"/>
    </location>
    <ligand>
        <name>NAD(+)</name>
        <dbReference type="ChEBI" id="CHEBI:57540"/>
    </ligand>
</feature>
<feature type="binding site" evidence="12">
    <location>
        <position position="86"/>
    </location>
    <ligand>
        <name>NAD(+)</name>
        <dbReference type="ChEBI" id="CHEBI:57540"/>
    </ligand>
</feature>
<dbReference type="Pfam" id="PF03721">
    <property type="entry name" value="UDPG_MGDP_dh_N"/>
    <property type="match status" value="1"/>
</dbReference>
<dbReference type="InterPro" id="IPR036291">
    <property type="entry name" value="NAD(P)-bd_dom_sf"/>
</dbReference>
<keyword evidence="6 9" id="KW-0520">NAD</keyword>
<dbReference type="InterPro" id="IPR014026">
    <property type="entry name" value="UDP-Glc/GDP-Man_DH_dimer"/>
</dbReference>
<reference evidence="14 15" key="1">
    <citation type="submission" date="2019-03" db="EMBL/GenBank/DDBJ databases">
        <title>Above-ground endophytic microbial communities from plants in different locations in the United States.</title>
        <authorList>
            <person name="Frank C."/>
        </authorList>
    </citation>
    <scope>NUCLEOTIDE SEQUENCE [LARGE SCALE GENOMIC DNA]</scope>
    <source>
        <strain evidence="14 15">LP_13_YM</strain>
    </source>
</reference>
<dbReference type="Pfam" id="PF00984">
    <property type="entry name" value="UDPG_MGDP_dh"/>
    <property type="match status" value="1"/>
</dbReference>
<dbReference type="FunFam" id="1.20.5.100:FF:000001">
    <property type="entry name" value="UDP-glucose 6-dehydrogenase"/>
    <property type="match status" value="1"/>
</dbReference>
<evidence type="ECO:0000256" key="7">
    <source>
        <dbReference type="ARBA" id="ARBA00047473"/>
    </source>
</evidence>
<dbReference type="RefSeq" id="WP_132141549.1">
    <property type="nucleotide sequence ID" value="NZ_SMCS01000001.1"/>
</dbReference>
<name>A0A4R3YXN1_9GAMM</name>
<dbReference type="GO" id="GO:0003979">
    <property type="term" value="F:UDP-glucose 6-dehydrogenase activity"/>
    <property type="evidence" value="ECO:0007669"/>
    <property type="project" value="UniProtKB-EC"/>
</dbReference>
<feature type="binding site" evidence="11">
    <location>
        <begin position="255"/>
        <end position="259"/>
    </location>
    <ligand>
        <name>substrate</name>
    </ligand>
</feature>
<evidence type="ECO:0000256" key="2">
    <source>
        <dbReference type="ARBA" id="ARBA00006601"/>
    </source>
</evidence>
<dbReference type="InterPro" id="IPR036220">
    <property type="entry name" value="UDP-Glc/GDP-Man_DH_C_sf"/>
</dbReference>
<dbReference type="Gene3D" id="1.20.5.100">
    <property type="entry name" value="Cytochrome c1, transmembrane anchor, C-terminal"/>
    <property type="match status" value="1"/>
</dbReference>
<evidence type="ECO:0000256" key="3">
    <source>
        <dbReference type="ARBA" id="ARBA00012954"/>
    </source>
</evidence>
<dbReference type="PANTHER" id="PTHR43750:SF3">
    <property type="entry name" value="UDP-GLUCOSE 6-DEHYDROGENASE TUAD"/>
    <property type="match status" value="1"/>
</dbReference>
<dbReference type="SUPFAM" id="SSF51735">
    <property type="entry name" value="NAD(P)-binding Rossmann-fold domains"/>
    <property type="match status" value="1"/>
</dbReference>
<dbReference type="Proteomes" id="UP000295645">
    <property type="component" value="Unassembled WGS sequence"/>
</dbReference>
<dbReference type="GO" id="GO:0051287">
    <property type="term" value="F:NAD binding"/>
    <property type="evidence" value="ECO:0007669"/>
    <property type="project" value="InterPro"/>
</dbReference>
<dbReference type="NCBIfam" id="TIGR03026">
    <property type="entry name" value="NDP-sugDHase"/>
    <property type="match status" value="1"/>
</dbReference>
<keyword evidence="15" id="KW-1185">Reference proteome</keyword>
<comment type="similarity">
    <text evidence="2 9">Belongs to the UDP-glucose/GDP-mannose dehydrogenase family.</text>
</comment>
<evidence type="ECO:0000313" key="15">
    <source>
        <dbReference type="Proteomes" id="UP000295645"/>
    </source>
</evidence>
<dbReference type="Pfam" id="PF03720">
    <property type="entry name" value="UDPG_MGDP_dh_C"/>
    <property type="match status" value="1"/>
</dbReference>
<feature type="binding site" evidence="11">
    <location>
        <position position="327"/>
    </location>
    <ligand>
        <name>substrate</name>
    </ligand>
</feature>
<organism evidence="14 15">
    <name type="scientific">Luteibacter rhizovicinus</name>
    <dbReference type="NCBI Taxonomy" id="242606"/>
    <lineage>
        <taxon>Bacteria</taxon>
        <taxon>Pseudomonadati</taxon>
        <taxon>Pseudomonadota</taxon>
        <taxon>Gammaproteobacteria</taxon>
        <taxon>Lysobacterales</taxon>
        <taxon>Rhodanobacteraceae</taxon>
        <taxon>Luteibacter</taxon>
    </lineage>
</organism>
<dbReference type="InterPro" id="IPR017476">
    <property type="entry name" value="UDP-Glc/GDP-Man"/>
</dbReference>
<dbReference type="OrthoDB" id="9803238at2"/>
<dbReference type="SUPFAM" id="SSF52413">
    <property type="entry name" value="UDP-glucose/GDP-mannose dehydrogenase C-terminal domain"/>
    <property type="match status" value="1"/>
</dbReference>
<evidence type="ECO:0000256" key="1">
    <source>
        <dbReference type="ARBA" id="ARBA00004701"/>
    </source>
</evidence>
<dbReference type="PIRSF" id="PIRSF500134">
    <property type="entry name" value="UDPglc_DH_bac"/>
    <property type="match status" value="1"/>
</dbReference>
<dbReference type="GO" id="GO:0006065">
    <property type="term" value="P:UDP-glucuronate biosynthetic process"/>
    <property type="evidence" value="ECO:0007669"/>
    <property type="project" value="UniProtKB-UniPathway"/>
</dbReference>
<comment type="caution">
    <text evidence="14">The sequence shown here is derived from an EMBL/GenBank/DDBJ whole genome shotgun (WGS) entry which is preliminary data.</text>
</comment>
<dbReference type="UniPathway" id="UPA00038">
    <property type="reaction ID" value="UER00491"/>
</dbReference>
<gene>
    <name evidence="14" type="ORF">EC912_101506</name>
</gene>
<evidence type="ECO:0000256" key="5">
    <source>
        <dbReference type="ARBA" id="ARBA00023002"/>
    </source>
</evidence>
<dbReference type="AlphaFoldDB" id="A0A4R3YXN1"/>
<dbReference type="InterPro" id="IPR008927">
    <property type="entry name" value="6-PGluconate_DH-like_C_sf"/>
</dbReference>
<dbReference type="EMBL" id="SMCS01000001">
    <property type="protein sequence ID" value="TCV97491.1"/>
    <property type="molecule type" value="Genomic_DNA"/>
</dbReference>
<dbReference type="EC" id="1.1.1.22" evidence="3 9"/>
<dbReference type="PROSITE" id="PS51257">
    <property type="entry name" value="PROKAR_LIPOPROTEIN"/>
    <property type="match status" value="1"/>
</dbReference>
<dbReference type="Gene3D" id="3.40.50.720">
    <property type="entry name" value="NAD(P)-binding Rossmann-like Domain"/>
    <property type="match status" value="2"/>
</dbReference>
<dbReference type="InterPro" id="IPR014027">
    <property type="entry name" value="UDP-Glc/GDP-Man_DH_C"/>
</dbReference>
<accession>A0A4R3YXN1</accession>
<feature type="binding site" evidence="12">
    <location>
        <position position="35"/>
    </location>
    <ligand>
        <name>NAD(+)</name>
        <dbReference type="ChEBI" id="CHEBI:57540"/>
    </ligand>
</feature>
<feature type="active site" description="Nucleophile" evidence="10">
    <location>
        <position position="266"/>
    </location>
</feature>